<comment type="similarity">
    <text evidence="1">Belongs to the type-I restriction system S methylase family.</text>
</comment>
<organism evidence="6 7">
    <name type="scientific">Aeoliella straminimaris</name>
    <dbReference type="NCBI Taxonomy" id="2954799"/>
    <lineage>
        <taxon>Bacteria</taxon>
        <taxon>Pseudomonadati</taxon>
        <taxon>Planctomycetota</taxon>
        <taxon>Planctomycetia</taxon>
        <taxon>Pirellulales</taxon>
        <taxon>Lacipirellulaceae</taxon>
        <taxon>Aeoliella</taxon>
    </lineage>
</organism>
<keyword evidence="6" id="KW-0378">Hydrolase</keyword>
<protein>
    <submittedName>
        <fullName evidence="6">Restriction endonuclease subunit S</fullName>
        <ecNumber evidence="6">3.1.21.-</ecNumber>
    </submittedName>
</protein>
<dbReference type="Proteomes" id="UP001155241">
    <property type="component" value="Unassembled WGS sequence"/>
</dbReference>
<feature type="domain" description="Type I restriction modification DNA specificity" evidence="5">
    <location>
        <begin position="67"/>
        <end position="214"/>
    </location>
</feature>
<dbReference type="SUPFAM" id="SSF116734">
    <property type="entry name" value="DNA methylase specificity domain"/>
    <property type="match status" value="2"/>
</dbReference>
<keyword evidence="3" id="KW-0238">DNA-binding</keyword>
<evidence type="ECO:0000256" key="3">
    <source>
        <dbReference type="ARBA" id="ARBA00023125"/>
    </source>
</evidence>
<feature type="coiled-coil region" evidence="4">
    <location>
        <begin position="196"/>
        <end position="223"/>
    </location>
</feature>
<dbReference type="PANTHER" id="PTHR30408">
    <property type="entry name" value="TYPE-1 RESTRICTION ENZYME ECOKI SPECIFICITY PROTEIN"/>
    <property type="match status" value="1"/>
</dbReference>
<evidence type="ECO:0000256" key="4">
    <source>
        <dbReference type="SAM" id="Coils"/>
    </source>
</evidence>
<evidence type="ECO:0000256" key="1">
    <source>
        <dbReference type="ARBA" id="ARBA00010923"/>
    </source>
</evidence>
<evidence type="ECO:0000259" key="5">
    <source>
        <dbReference type="Pfam" id="PF01420"/>
    </source>
</evidence>
<dbReference type="PANTHER" id="PTHR30408:SF12">
    <property type="entry name" value="TYPE I RESTRICTION ENZYME MJAVIII SPECIFICITY SUBUNIT"/>
    <property type="match status" value="1"/>
</dbReference>
<dbReference type="Gene3D" id="1.10.287.1120">
    <property type="entry name" value="Bipartite methylase S protein"/>
    <property type="match status" value="1"/>
</dbReference>
<dbReference type="GO" id="GO:0003677">
    <property type="term" value="F:DNA binding"/>
    <property type="evidence" value="ECO:0007669"/>
    <property type="project" value="UniProtKB-KW"/>
</dbReference>
<evidence type="ECO:0000313" key="6">
    <source>
        <dbReference type="EMBL" id="MCO6043333.1"/>
    </source>
</evidence>
<keyword evidence="4" id="KW-0175">Coiled coil</keyword>
<dbReference type="InterPro" id="IPR000055">
    <property type="entry name" value="Restrct_endonuc_typeI_TRD"/>
</dbReference>
<dbReference type="Pfam" id="PF01420">
    <property type="entry name" value="Methylase_S"/>
    <property type="match status" value="2"/>
</dbReference>
<sequence>MTDELNVAEQVVTKIEPGSGWRRYEEYKDTGITWLGHIPGHWTEKKLKWESPVYRGASPRPIDDPKYFDDDGEFSWVRIADVTAAGMYLDRTTQKLSELGASLSVKMSPGEMFLSIAGSVGKPCITNIQCCIHDGFVYFPRLKADRHYLYYIFASGEPYRGLGKLGTQLNLNTDIVGDMVLPFPPLNEQRQIAAFLDRETAKIDELVAKKRRLIELLKEKRTALISQAVTKGLDASTEMKDSGVAWLGKVPTTWDVLSLRYVTKVQTGLTLGKKYKASQQLESHPYLRVANVQDGYLDLKEITEVDIPTEDAPRYLLQSGDVLMTEGGDFDKLGRGYVWEGQVPGCLHQNHIFAVRPMADRLHPEFLASLLTSYHGKTYFTSTSSQTTNLATTNSTKLKEFPVLVPPQQEQRNILDFVRQQAIVHEALERTSEKAIGCLQEYRSALISAAVTGKIDVREATE</sequence>
<dbReference type="CDD" id="cd17253">
    <property type="entry name" value="RMtype1_S_Eco933I-TRD2-CR2_like"/>
    <property type="match status" value="1"/>
</dbReference>
<dbReference type="GO" id="GO:0004519">
    <property type="term" value="F:endonuclease activity"/>
    <property type="evidence" value="ECO:0007669"/>
    <property type="project" value="UniProtKB-KW"/>
</dbReference>
<dbReference type="GO" id="GO:0016787">
    <property type="term" value="F:hydrolase activity"/>
    <property type="evidence" value="ECO:0007669"/>
    <property type="project" value="UniProtKB-KW"/>
</dbReference>
<keyword evidence="2" id="KW-0680">Restriction system</keyword>
<accession>A0A9X2JGB1</accession>
<keyword evidence="7" id="KW-1185">Reference proteome</keyword>
<dbReference type="Gene3D" id="3.90.220.20">
    <property type="entry name" value="DNA methylase specificity domains"/>
    <property type="match status" value="2"/>
</dbReference>
<dbReference type="GO" id="GO:0009307">
    <property type="term" value="P:DNA restriction-modification system"/>
    <property type="evidence" value="ECO:0007669"/>
    <property type="project" value="UniProtKB-KW"/>
</dbReference>
<proteinExistence type="inferred from homology"/>
<dbReference type="EMBL" id="JAMXLR010000023">
    <property type="protein sequence ID" value="MCO6043333.1"/>
    <property type="molecule type" value="Genomic_DNA"/>
</dbReference>
<keyword evidence="6" id="KW-0255">Endonuclease</keyword>
<gene>
    <name evidence="6" type="ORF">NG895_05385</name>
</gene>
<dbReference type="EC" id="3.1.21.-" evidence="6"/>
<name>A0A9X2JGB1_9BACT</name>
<keyword evidence="6" id="KW-0540">Nuclease</keyword>
<reference evidence="6" key="1">
    <citation type="submission" date="2022-06" db="EMBL/GenBank/DDBJ databases">
        <title>Aeoliella straminimaris, a novel planctomycete from sediments.</title>
        <authorList>
            <person name="Vitorino I.R."/>
            <person name="Lage O.M."/>
        </authorList>
    </citation>
    <scope>NUCLEOTIDE SEQUENCE</scope>
    <source>
        <strain evidence="6">ICT_H6.2</strain>
    </source>
</reference>
<dbReference type="CDD" id="cd17283">
    <property type="entry name" value="RMtype1_S_Hpy180ORF7835P_TRD2-CR2_like"/>
    <property type="match status" value="1"/>
</dbReference>
<evidence type="ECO:0000256" key="2">
    <source>
        <dbReference type="ARBA" id="ARBA00022747"/>
    </source>
</evidence>
<dbReference type="AlphaFoldDB" id="A0A9X2JGB1"/>
<dbReference type="InterPro" id="IPR044946">
    <property type="entry name" value="Restrct_endonuc_typeI_TRD_sf"/>
</dbReference>
<comment type="caution">
    <text evidence="6">The sequence shown here is derived from an EMBL/GenBank/DDBJ whole genome shotgun (WGS) entry which is preliminary data.</text>
</comment>
<dbReference type="InterPro" id="IPR052021">
    <property type="entry name" value="Type-I_RS_S_subunit"/>
</dbReference>
<feature type="domain" description="Type I restriction modification DNA specificity" evidence="5">
    <location>
        <begin position="251"/>
        <end position="420"/>
    </location>
</feature>
<dbReference type="RefSeq" id="WP_252851439.1">
    <property type="nucleotide sequence ID" value="NZ_JAMXLR010000023.1"/>
</dbReference>
<evidence type="ECO:0000313" key="7">
    <source>
        <dbReference type="Proteomes" id="UP001155241"/>
    </source>
</evidence>